<accession>A0A1F5I151</accession>
<keyword evidence="2 6" id="KW-0547">Nucleotide-binding</keyword>
<evidence type="ECO:0000313" key="7">
    <source>
        <dbReference type="EMBL" id="OGE10127.1"/>
    </source>
</evidence>
<dbReference type="InterPro" id="IPR043129">
    <property type="entry name" value="ATPase_NBD"/>
</dbReference>
<dbReference type="GO" id="GO:0008360">
    <property type="term" value="P:regulation of cell shape"/>
    <property type="evidence" value="ECO:0007669"/>
    <property type="project" value="UniProtKB-UniRule"/>
</dbReference>
<reference evidence="7 8" key="1">
    <citation type="journal article" date="2016" name="Nat. Commun.">
        <title>Thousands of microbial genomes shed light on interconnected biogeochemical processes in an aquifer system.</title>
        <authorList>
            <person name="Anantharaman K."/>
            <person name="Brown C.T."/>
            <person name="Hug L.A."/>
            <person name="Sharon I."/>
            <person name="Castelle C.J."/>
            <person name="Probst A.J."/>
            <person name="Thomas B.C."/>
            <person name="Singh A."/>
            <person name="Wilkins M.J."/>
            <person name="Karaoz U."/>
            <person name="Brodie E.L."/>
            <person name="Williams K.H."/>
            <person name="Hubbard S.S."/>
            <person name="Banfield J.F."/>
        </authorList>
    </citation>
    <scope>NUCLEOTIDE SEQUENCE [LARGE SCALE GENOMIC DNA]</scope>
</reference>
<proteinExistence type="inferred from homology"/>
<dbReference type="PANTHER" id="PTHR42749">
    <property type="entry name" value="CELL SHAPE-DETERMINING PROTEIN MREB"/>
    <property type="match status" value="1"/>
</dbReference>
<dbReference type="EMBL" id="MFBS01000013">
    <property type="protein sequence ID" value="OGE10127.1"/>
    <property type="molecule type" value="Genomic_DNA"/>
</dbReference>
<keyword evidence="4 6" id="KW-0133">Cell shape</keyword>
<sequence length="350" mass="37195">MTFVFDKILGLFSQDLAVDLGTANTLVYVGKKGLAIREPSIVALHKKTKRVIAIGTSAKKMIGRTPVSIVTVRPLRDGVISDYDTTLAMLSYFVKKVHKKPGQKFNLPRPRIIIGVPSQVTEVERRALLDVARESGAREAYLVEEPMAAAIGANLPVTEATGSMVVDIGGGTSEIAVISLGGIVVGRCIKLAGDAMDADIISYVRARYGLALGEKTAEDIKTSLGSAYNLPVEKQMVVRGRDLERGLPKSIKLTSTQVREALAPTINTIVEAIKSTLEDAPPELVGDIAERGIILCGGGALIAGLAKLVSAETKMPVTVDAEPLSAVVNGCARLLENDDLLKRVKIASFP</sequence>
<dbReference type="SUPFAM" id="SSF53067">
    <property type="entry name" value="Actin-like ATPase domain"/>
    <property type="match status" value="2"/>
</dbReference>
<dbReference type="CDD" id="cd10225">
    <property type="entry name" value="ASKHA_NBD_MreB-like"/>
    <property type="match status" value="1"/>
</dbReference>
<comment type="function">
    <text evidence="6">Forms membrane-associated dynamic filaments that are essential for cell shape determination. Acts by regulating cell wall synthesis and cell elongation, and thus cell shape. A feedback loop between cell geometry and MreB localization may maintain elongated cell shape by targeting cell wall growth to regions of negative cell wall curvature.</text>
</comment>
<comment type="caution">
    <text evidence="7">The sequence shown here is derived from an EMBL/GenBank/DDBJ whole genome shotgun (WGS) entry which is preliminary data.</text>
</comment>
<dbReference type="STRING" id="1797729.A3A60_00470"/>
<comment type="similarity">
    <text evidence="5 6">Belongs to the FtsA/MreB family.</text>
</comment>
<dbReference type="PRINTS" id="PR01652">
    <property type="entry name" value="SHAPEPROTEIN"/>
</dbReference>
<dbReference type="NCBIfam" id="TIGR00904">
    <property type="entry name" value="mreB"/>
    <property type="match status" value="1"/>
</dbReference>
<dbReference type="HAMAP" id="MF_02207">
    <property type="entry name" value="MreB"/>
    <property type="match status" value="1"/>
</dbReference>
<dbReference type="Gene3D" id="3.30.420.40">
    <property type="match status" value="3"/>
</dbReference>
<dbReference type="GO" id="GO:0005524">
    <property type="term" value="F:ATP binding"/>
    <property type="evidence" value="ECO:0007669"/>
    <property type="project" value="UniProtKB-KW"/>
</dbReference>
<dbReference type="InterPro" id="IPR056546">
    <property type="entry name" value="MreB_MamK-like"/>
</dbReference>
<dbReference type="InterPro" id="IPR004753">
    <property type="entry name" value="MreB"/>
</dbReference>
<dbReference type="NCBIfam" id="NF010539">
    <property type="entry name" value="PRK13927.1"/>
    <property type="match status" value="1"/>
</dbReference>
<evidence type="ECO:0000313" key="8">
    <source>
        <dbReference type="Proteomes" id="UP000179227"/>
    </source>
</evidence>
<feature type="binding site" evidence="6">
    <location>
        <begin position="298"/>
        <end position="301"/>
    </location>
    <ligand>
        <name>ATP</name>
        <dbReference type="ChEBI" id="CHEBI:30616"/>
    </ligand>
</feature>
<gene>
    <name evidence="6" type="primary">mreB</name>
    <name evidence="7" type="ORF">A3A60_00470</name>
</gene>
<keyword evidence="3 6" id="KW-0067">ATP-binding</keyword>
<evidence type="ECO:0000256" key="1">
    <source>
        <dbReference type="ARBA" id="ARBA00022490"/>
    </source>
</evidence>
<feature type="binding site" evidence="6">
    <location>
        <begin position="22"/>
        <end position="24"/>
    </location>
    <ligand>
        <name>ATP</name>
        <dbReference type="ChEBI" id="CHEBI:30616"/>
    </ligand>
</feature>
<feature type="binding site" evidence="6">
    <location>
        <begin position="218"/>
        <end position="221"/>
    </location>
    <ligand>
        <name>ATP</name>
        <dbReference type="ChEBI" id="CHEBI:30616"/>
    </ligand>
</feature>
<dbReference type="GO" id="GO:0000902">
    <property type="term" value="P:cell morphogenesis"/>
    <property type="evidence" value="ECO:0007669"/>
    <property type="project" value="InterPro"/>
</dbReference>
<evidence type="ECO:0000256" key="4">
    <source>
        <dbReference type="ARBA" id="ARBA00022960"/>
    </source>
</evidence>
<dbReference type="AlphaFoldDB" id="A0A1F5I151"/>
<protein>
    <recommendedName>
        <fullName evidence="6">Cell shape-determining protein MreB</fullName>
    </recommendedName>
</protein>
<comment type="subcellular location">
    <subcellularLocation>
        <location evidence="6">Cytoplasm</location>
    </subcellularLocation>
    <text evidence="6">Membrane-associated.</text>
</comment>
<dbReference type="PANTHER" id="PTHR42749:SF1">
    <property type="entry name" value="CELL SHAPE-DETERMINING PROTEIN MREB"/>
    <property type="match status" value="1"/>
</dbReference>
<evidence type="ECO:0000256" key="5">
    <source>
        <dbReference type="ARBA" id="ARBA00023458"/>
    </source>
</evidence>
<dbReference type="Pfam" id="PF06723">
    <property type="entry name" value="MreB_Mbl"/>
    <property type="match status" value="1"/>
</dbReference>
<evidence type="ECO:0000256" key="3">
    <source>
        <dbReference type="ARBA" id="ARBA00022840"/>
    </source>
</evidence>
<dbReference type="GO" id="GO:0005737">
    <property type="term" value="C:cytoplasm"/>
    <property type="evidence" value="ECO:0007669"/>
    <property type="project" value="UniProtKB-SubCell"/>
</dbReference>
<feature type="binding site" evidence="6">
    <location>
        <begin position="170"/>
        <end position="172"/>
    </location>
    <ligand>
        <name>ATP</name>
        <dbReference type="ChEBI" id="CHEBI:30616"/>
    </ligand>
</feature>
<dbReference type="Proteomes" id="UP000179227">
    <property type="component" value="Unassembled WGS sequence"/>
</dbReference>
<evidence type="ECO:0000256" key="2">
    <source>
        <dbReference type="ARBA" id="ARBA00022741"/>
    </source>
</evidence>
<organism evidence="7 8">
    <name type="scientific">Candidatus Curtissbacteria bacterium RIFCSPLOWO2_01_FULL_42_26</name>
    <dbReference type="NCBI Taxonomy" id="1797729"/>
    <lineage>
        <taxon>Bacteria</taxon>
        <taxon>Candidatus Curtissiibacteriota</taxon>
    </lineage>
</organism>
<keyword evidence="1 6" id="KW-0963">Cytoplasm</keyword>
<evidence type="ECO:0000256" key="6">
    <source>
        <dbReference type="HAMAP-Rule" id="MF_02207"/>
    </source>
</evidence>
<comment type="subunit">
    <text evidence="6">Forms polymers.</text>
</comment>
<name>A0A1F5I151_9BACT</name>